<dbReference type="GO" id="GO:0005975">
    <property type="term" value="P:carbohydrate metabolic process"/>
    <property type="evidence" value="ECO:0007669"/>
    <property type="project" value="InterPro"/>
</dbReference>
<gene>
    <name evidence="7" type="ORF">OMP40_10145</name>
</gene>
<dbReference type="SMART" id="SM00642">
    <property type="entry name" value="Aamy"/>
    <property type="match status" value="1"/>
</dbReference>
<dbReference type="SUPFAM" id="SSF51011">
    <property type="entry name" value="Glycosyl hydrolase domain"/>
    <property type="match status" value="1"/>
</dbReference>
<comment type="cofactor">
    <cofactor evidence="1">
        <name>Ca(2+)</name>
        <dbReference type="ChEBI" id="CHEBI:29108"/>
    </cofactor>
</comment>
<evidence type="ECO:0000256" key="3">
    <source>
        <dbReference type="ARBA" id="ARBA00022801"/>
    </source>
</evidence>
<dbReference type="InterPro" id="IPR013780">
    <property type="entry name" value="Glyco_hydro_b"/>
</dbReference>
<dbReference type="InterPro" id="IPR031319">
    <property type="entry name" value="A-amylase_C"/>
</dbReference>
<dbReference type="InterPro" id="IPR006047">
    <property type="entry name" value="GH13_cat_dom"/>
</dbReference>
<accession>A0A9X4QSK0</accession>
<proteinExistence type="predicted"/>
<evidence type="ECO:0000256" key="2">
    <source>
        <dbReference type="ARBA" id="ARBA00022723"/>
    </source>
</evidence>
<organism evidence="7 8">
    <name type="scientific">Cohnella rhizosphaerae</name>
    <dbReference type="NCBI Taxonomy" id="1457232"/>
    <lineage>
        <taxon>Bacteria</taxon>
        <taxon>Bacillati</taxon>
        <taxon>Bacillota</taxon>
        <taxon>Bacilli</taxon>
        <taxon>Bacillales</taxon>
        <taxon>Paenibacillaceae</taxon>
        <taxon>Cohnella</taxon>
    </lineage>
</organism>
<feature type="domain" description="Alpha-amylase C-terminal" evidence="5">
    <location>
        <begin position="585"/>
        <end position="667"/>
    </location>
</feature>
<dbReference type="Pfam" id="PF00128">
    <property type="entry name" value="Alpha-amylase"/>
    <property type="match status" value="2"/>
</dbReference>
<dbReference type="Gene3D" id="2.60.40.10">
    <property type="entry name" value="Immunoglobulins"/>
    <property type="match status" value="1"/>
</dbReference>
<dbReference type="Gene3D" id="3.20.20.80">
    <property type="entry name" value="Glycosidases"/>
    <property type="match status" value="3"/>
</dbReference>
<dbReference type="GO" id="GO:0046872">
    <property type="term" value="F:metal ion binding"/>
    <property type="evidence" value="ECO:0007669"/>
    <property type="project" value="UniProtKB-KW"/>
</dbReference>
<dbReference type="CDD" id="cd11338">
    <property type="entry name" value="AmyAc_CMD"/>
    <property type="match status" value="1"/>
</dbReference>
<protein>
    <submittedName>
        <fullName evidence="7">Glycoside hydrolase family 13 protein</fullName>
    </submittedName>
</protein>
<dbReference type="SUPFAM" id="SSF49265">
    <property type="entry name" value="Fibronectin type III"/>
    <property type="match status" value="1"/>
</dbReference>
<dbReference type="Gene3D" id="2.60.40.1180">
    <property type="entry name" value="Golgi alpha-mannosidase II"/>
    <property type="match status" value="1"/>
</dbReference>
<comment type="caution">
    <text evidence="7">The sequence shown here is derived from an EMBL/GenBank/DDBJ whole genome shotgun (WGS) entry which is preliminary data.</text>
</comment>
<dbReference type="PANTHER" id="PTHR10357">
    <property type="entry name" value="ALPHA-AMYLASE FAMILY MEMBER"/>
    <property type="match status" value="1"/>
</dbReference>
<evidence type="ECO:0000313" key="8">
    <source>
        <dbReference type="Proteomes" id="UP001153404"/>
    </source>
</evidence>
<dbReference type="SMART" id="SM00632">
    <property type="entry name" value="Aamy_C"/>
    <property type="match status" value="1"/>
</dbReference>
<dbReference type="SUPFAM" id="SSF51445">
    <property type="entry name" value="(Trans)glycosidases"/>
    <property type="match status" value="1"/>
</dbReference>
<keyword evidence="8" id="KW-1185">Reference proteome</keyword>
<feature type="domain" description="Glycosyl hydrolase family 13 catalytic" evidence="6">
    <location>
        <begin position="8"/>
        <end position="573"/>
    </location>
</feature>
<evidence type="ECO:0000256" key="4">
    <source>
        <dbReference type="ARBA" id="ARBA00023295"/>
    </source>
</evidence>
<reference evidence="7" key="1">
    <citation type="submission" date="2022-10" db="EMBL/GenBank/DDBJ databases">
        <title>Comparative genomic analysis of Cohnella hashimotonis sp. nov., isolated from the International Space Station.</title>
        <authorList>
            <person name="Simpson A."/>
            <person name="Venkateswaran K."/>
        </authorList>
    </citation>
    <scope>NUCLEOTIDE SEQUENCE</scope>
    <source>
        <strain evidence="7">DSM 28161</strain>
    </source>
</reference>
<sequence>MKEAVVYQIFPDRFFDGDETNNRAKVVDGYRGNRSESDATSEIDAFPLQYFDGGVANDPAPGQVAGQWSDVPENPDRVKPENLPYYPDAKTDGVWTNEFYGGDLQGVQQKLGYLKSIGVNTIYFNPIAWAASNHKYDATDYKHLDPMFGEPVYNTPGDPASGLNYEATRVASDKIFIDFAKAAKAEGIRIIGDGVFNHVGDDSVYFDRYEKYPEIGAYEYWAKVYDLQNAAPGMTLEQAKSEAQAFYTGKINPKTGVNYKYPEDFSYTTWFTIENKKVPDRDGTNTHYKYDAWWSYDSLPVIDAMTPQEGDAQAIGGPQEAHEWNNAAYREEVIGHDLSGKTEPEAAEAMQKVVSQRWVWMGTSGWRLDVAPDVSTGTWKKFREAVKSTAGLKDASGNTIDEPIILGEEWGVATHYLLGDQFDSVMNYRFRGALQSFMIGGDAKAFNETLESIREDYPKEAWQVMLNLMDSHDTTRSITKLDFPSYEEEHLIVAPEASDKALKRQALVALFQLGYPGAPTIYYGDEVGLTGTKDPDSRRTFPWERVTGSGSGYEGVGRYAELFKTYQDAAAVRHANDVFSTGELKAAYAEGDVIAFARKTATKGGLVAINRSETAKEIEADVTGFLPDGLELRDELGGTIETQVENGKIKLTLPALSGVMMVSTGELGTVAEVQGLTATAGNGKVDLAWQAVDGAEGYRVYRALIEGGALTMVGDVEAGTLAYTDQADIVNATKYYYAVTAYSGQSESLIGAMVSATPYYPIQSVSAPSSVTGIVYAGVGSKIEGVTVAVAVPGLTDNPAHAGKAAPNLPGKLYFYPEDGDSADAVGVTLRYKEDAGGREGVSRFLRADCAGRVSLLCRFLLG</sequence>
<evidence type="ECO:0000259" key="5">
    <source>
        <dbReference type="SMART" id="SM00632"/>
    </source>
</evidence>
<dbReference type="PANTHER" id="PTHR10357:SF210">
    <property type="entry name" value="MALTODEXTRIN GLUCOSIDASE"/>
    <property type="match status" value="1"/>
</dbReference>
<dbReference type="InterPro" id="IPR017853">
    <property type="entry name" value="GH"/>
</dbReference>
<keyword evidence="3 7" id="KW-0378">Hydrolase</keyword>
<keyword evidence="2" id="KW-0479">Metal-binding</keyword>
<dbReference type="GO" id="GO:0016798">
    <property type="term" value="F:hydrolase activity, acting on glycosyl bonds"/>
    <property type="evidence" value="ECO:0007669"/>
    <property type="project" value="UniProtKB-KW"/>
</dbReference>
<name>A0A9X4QSK0_9BACL</name>
<dbReference type="EMBL" id="JAPDIA010000003">
    <property type="protein sequence ID" value="MDG0809665.1"/>
    <property type="molecule type" value="Genomic_DNA"/>
</dbReference>
<dbReference type="InterPro" id="IPR036116">
    <property type="entry name" value="FN3_sf"/>
</dbReference>
<evidence type="ECO:0000256" key="1">
    <source>
        <dbReference type="ARBA" id="ARBA00001913"/>
    </source>
</evidence>
<keyword evidence="4" id="KW-0326">Glycosidase</keyword>
<evidence type="ECO:0000259" key="6">
    <source>
        <dbReference type="SMART" id="SM00642"/>
    </source>
</evidence>
<dbReference type="AlphaFoldDB" id="A0A9X4QSK0"/>
<evidence type="ECO:0000313" key="7">
    <source>
        <dbReference type="EMBL" id="MDG0809665.1"/>
    </source>
</evidence>
<dbReference type="Proteomes" id="UP001153404">
    <property type="component" value="Unassembled WGS sequence"/>
</dbReference>
<dbReference type="InterPro" id="IPR013783">
    <property type="entry name" value="Ig-like_fold"/>
</dbReference>